<dbReference type="RefSeq" id="WP_215194112.1">
    <property type="nucleotide sequence ID" value="NZ_JAHHDY010000018.1"/>
</dbReference>
<reference evidence="3 4" key="1">
    <citation type="submission" date="2021-05" db="EMBL/GenBank/DDBJ databases">
        <title>Draft genomes of marine bacteria isolated from model chitin particles.</title>
        <authorList>
            <person name="Datta M.S."/>
            <person name="Schwartzman J.A."/>
            <person name="Cordero O."/>
        </authorList>
    </citation>
    <scope>NUCLEOTIDE SEQUENCE [LARGE SCALE GENOMIC DNA]</scope>
    <source>
        <strain evidence="3 4">4E07</strain>
    </source>
</reference>
<name>A0ABS5WUS7_9RHOB</name>
<comment type="caution">
    <text evidence="3">The sequence shown here is derived from an EMBL/GenBank/DDBJ whole genome shotgun (WGS) entry which is preliminary data.</text>
</comment>
<sequence length="264" mass="30200">METESTQLKNEARRQRAYPTENLETRSLEKPKESHLNMVHFKFDCPHCQTRNSHFSGEENKINASKSFDSKPRGVVAEMPITCSSCKSISIGYFEGIERREMLQLLDTNQFQYQDLIFQLKTTIPKMPNPTCPEHTPKNVELAFIEAENALIARLYGSAASGYRKTIDRAITPLVDDGFKTKMLGQKLGNLQKSQSLPQTMIDWISIVKDNGNYALHDDDRDFVSEAEIMPARQFTLTLLQYLFTMPEEVKRARAAIDERKQAS</sequence>
<proteinExistence type="predicted"/>
<protein>
    <submittedName>
        <fullName evidence="3">DUF4145 domain-containing protein</fullName>
    </submittedName>
</protein>
<evidence type="ECO:0000256" key="1">
    <source>
        <dbReference type="SAM" id="MobiDB-lite"/>
    </source>
</evidence>
<dbReference type="Proteomes" id="UP000763802">
    <property type="component" value="Unassembled WGS sequence"/>
</dbReference>
<dbReference type="Pfam" id="PF13643">
    <property type="entry name" value="DUF4145"/>
    <property type="match status" value="1"/>
</dbReference>
<dbReference type="InterPro" id="IPR025285">
    <property type="entry name" value="DUF4145"/>
</dbReference>
<evidence type="ECO:0000313" key="3">
    <source>
        <dbReference type="EMBL" id="MBT3142899.1"/>
    </source>
</evidence>
<organism evidence="3 4">
    <name type="scientific">Falsiruegeria litorea</name>
    <dbReference type="NCBI Taxonomy" id="1280831"/>
    <lineage>
        <taxon>Bacteria</taxon>
        <taxon>Pseudomonadati</taxon>
        <taxon>Pseudomonadota</taxon>
        <taxon>Alphaproteobacteria</taxon>
        <taxon>Rhodobacterales</taxon>
        <taxon>Roseobacteraceae</taxon>
        <taxon>Falsiruegeria</taxon>
    </lineage>
</organism>
<dbReference type="EMBL" id="JAHHDY010000018">
    <property type="protein sequence ID" value="MBT3142899.1"/>
    <property type="molecule type" value="Genomic_DNA"/>
</dbReference>
<feature type="region of interest" description="Disordered" evidence="1">
    <location>
        <begin position="1"/>
        <end position="31"/>
    </location>
</feature>
<gene>
    <name evidence="3" type="ORF">KL867_17660</name>
</gene>
<evidence type="ECO:0000259" key="2">
    <source>
        <dbReference type="Pfam" id="PF13643"/>
    </source>
</evidence>
<keyword evidence="4" id="KW-1185">Reference proteome</keyword>
<evidence type="ECO:0000313" key="4">
    <source>
        <dbReference type="Proteomes" id="UP000763802"/>
    </source>
</evidence>
<feature type="domain" description="DUF4145" evidence="2">
    <location>
        <begin position="146"/>
        <end position="219"/>
    </location>
</feature>
<accession>A0ABS5WUS7</accession>